<reference evidence="3" key="1">
    <citation type="submission" date="2023-04" db="EMBL/GenBank/DDBJ databases">
        <title>Aspergillus oryzae var. brunneus NBRC 4377.</title>
        <authorList>
            <person name="Ichikawa N."/>
            <person name="Sato H."/>
            <person name="Tonouchi N."/>
        </authorList>
    </citation>
    <scope>NUCLEOTIDE SEQUENCE</scope>
    <source>
        <strain evidence="3">NBRC 4377</strain>
    </source>
</reference>
<organism evidence="3 4">
    <name type="scientific">Aspergillus oryzae var. brunneus</name>
    <dbReference type="NCBI Taxonomy" id="332754"/>
    <lineage>
        <taxon>Eukaryota</taxon>
        <taxon>Fungi</taxon>
        <taxon>Dikarya</taxon>
        <taxon>Ascomycota</taxon>
        <taxon>Pezizomycotina</taxon>
        <taxon>Eurotiomycetes</taxon>
        <taxon>Eurotiomycetidae</taxon>
        <taxon>Eurotiales</taxon>
        <taxon>Aspergillaceae</taxon>
        <taxon>Aspergillus</taxon>
        <taxon>Aspergillus subgen. Circumdati</taxon>
    </lineage>
</organism>
<evidence type="ECO:0000256" key="1">
    <source>
        <dbReference type="SAM" id="Coils"/>
    </source>
</evidence>
<evidence type="ECO:0000256" key="2">
    <source>
        <dbReference type="SAM" id="MobiDB-lite"/>
    </source>
</evidence>
<proteinExistence type="predicted"/>
<evidence type="ECO:0000313" key="4">
    <source>
        <dbReference type="Proteomes" id="UP001165189"/>
    </source>
</evidence>
<gene>
    <name evidence="3" type="ORF">Aory05_000803900</name>
</gene>
<evidence type="ECO:0000313" key="3">
    <source>
        <dbReference type="EMBL" id="GMG49441.1"/>
    </source>
</evidence>
<accession>A0ABQ6KZB7</accession>
<dbReference type="Proteomes" id="UP001165189">
    <property type="component" value="Unassembled WGS sequence"/>
</dbReference>
<feature type="coiled-coil region" evidence="1">
    <location>
        <begin position="255"/>
        <end position="289"/>
    </location>
</feature>
<protein>
    <submittedName>
        <fullName evidence="3">Unnamed protein product</fullName>
    </submittedName>
</protein>
<feature type="region of interest" description="Disordered" evidence="2">
    <location>
        <begin position="44"/>
        <end position="65"/>
    </location>
</feature>
<name>A0ABQ6KZB7_ASPOZ</name>
<dbReference type="EMBL" id="BSYB01000033">
    <property type="protein sequence ID" value="GMG49441.1"/>
    <property type="molecule type" value="Genomic_DNA"/>
</dbReference>
<keyword evidence="1" id="KW-0175">Coiled coil</keyword>
<keyword evidence="4" id="KW-1185">Reference proteome</keyword>
<comment type="caution">
    <text evidence="3">The sequence shown here is derived from an EMBL/GenBank/DDBJ whole genome shotgun (WGS) entry which is preliminary data.</text>
</comment>
<sequence length="411" mass="46477">MYDFPPLTYNATDSGIGDEQPNYSRLMCQDMFNDQNISVTAIDDIDGTGGTSQTAHPPSRDAAELGQGDRYGLQVTGSTTYDHDSRVSSLQRFSYEQERLIPTSQLILRKLLQMEATVNKLEQARKEGVDKTLNERINILAERLDKMDVRVNAFAGIVDELLDLPDKVENLSKWMNDLGNTFQREKEWMNNLMSGSSHNEEILRLVNVFVHREKESALRQKQLESRVSAESARLQNERHQFTQLQEKLAKAESFKGLLEAQLSKMSEEVEILQQELIMERAKSQELESRVSILFHVNDMLVRKSIETKSSGTSFGQKPLDFFPLHLENLRYQETIKDLGTVAKIKDEVMMPLAASIPTGFRSSSPLVESENSWDSVVPTGISIDTSLVPQLPVQSDSQPLERCEGFLTSDV</sequence>